<keyword evidence="5" id="KW-0547">Nucleotide-binding</keyword>
<dbReference type="PANTHER" id="PTHR43065">
    <property type="entry name" value="SENSOR HISTIDINE KINASE"/>
    <property type="match status" value="1"/>
</dbReference>
<feature type="transmembrane region" description="Helical" evidence="9">
    <location>
        <begin position="201"/>
        <end position="219"/>
    </location>
</feature>
<dbReference type="GO" id="GO:0000155">
    <property type="term" value="F:phosphorelay sensor kinase activity"/>
    <property type="evidence" value="ECO:0007669"/>
    <property type="project" value="InterPro"/>
</dbReference>
<evidence type="ECO:0000256" key="4">
    <source>
        <dbReference type="ARBA" id="ARBA00022679"/>
    </source>
</evidence>
<feature type="transmembrane region" description="Helical" evidence="9">
    <location>
        <begin position="225"/>
        <end position="247"/>
    </location>
</feature>
<dbReference type="PROSITE" id="PS50109">
    <property type="entry name" value="HIS_KIN"/>
    <property type="match status" value="1"/>
</dbReference>
<feature type="domain" description="Histidine kinase" evidence="11">
    <location>
        <begin position="677"/>
        <end position="885"/>
    </location>
</feature>
<dbReference type="Gene3D" id="1.10.287.130">
    <property type="match status" value="1"/>
</dbReference>
<reference evidence="12 13" key="1">
    <citation type="submission" date="2020-08" db="EMBL/GenBank/DDBJ databases">
        <title>Acidobacteriota in marine sediments use diverse sulfur dissimilation pathways.</title>
        <authorList>
            <person name="Wasmund K."/>
        </authorList>
    </citation>
    <scope>NUCLEOTIDE SEQUENCE [LARGE SCALE GENOMIC DNA]</scope>
    <source>
        <strain evidence="12">MAG AM3-A</strain>
    </source>
</reference>
<evidence type="ECO:0000313" key="12">
    <source>
        <dbReference type="EMBL" id="MBD3870745.1"/>
    </source>
</evidence>
<dbReference type="Gene3D" id="3.30.450.20">
    <property type="entry name" value="PAS domain"/>
    <property type="match status" value="1"/>
</dbReference>
<dbReference type="Gene3D" id="3.30.450.40">
    <property type="match status" value="1"/>
</dbReference>
<keyword evidence="8" id="KW-0902">Two-component regulatory system</keyword>
<dbReference type="Proteomes" id="UP000598633">
    <property type="component" value="Unassembled WGS sequence"/>
</dbReference>
<dbReference type="PROSITE" id="PS50106">
    <property type="entry name" value="PDZ"/>
    <property type="match status" value="1"/>
</dbReference>
<evidence type="ECO:0000256" key="5">
    <source>
        <dbReference type="ARBA" id="ARBA00022741"/>
    </source>
</evidence>
<dbReference type="PRINTS" id="PR00344">
    <property type="entry name" value="BCTRLSENSOR"/>
</dbReference>
<dbReference type="PANTHER" id="PTHR43065:SF10">
    <property type="entry name" value="PEROXIDE STRESS-ACTIVATED HISTIDINE KINASE MAK3"/>
    <property type="match status" value="1"/>
</dbReference>
<evidence type="ECO:0000256" key="9">
    <source>
        <dbReference type="SAM" id="Phobius"/>
    </source>
</evidence>
<dbReference type="InterPro" id="IPR003594">
    <property type="entry name" value="HATPase_dom"/>
</dbReference>
<evidence type="ECO:0000259" key="11">
    <source>
        <dbReference type="PROSITE" id="PS50109"/>
    </source>
</evidence>
<dbReference type="CDD" id="cd00075">
    <property type="entry name" value="HATPase"/>
    <property type="match status" value="1"/>
</dbReference>
<comment type="catalytic activity">
    <reaction evidence="1">
        <text>ATP + protein L-histidine = ADP + protein N-phospho-L-histidine.</text>
        <dbReference type="EC" id="2.7.13.3"/>
    </reaction>
</comment>
<evidence type="ECO:0000256" key="7">
    <source>
        <dbReference type="ARBA" id="ARBA00022840"/>
    </source>
</evidence>
<dbReference type="GO" id="GO:0005524">
    <property type="term" value="F:ATP binding"/>
    <property type="evidence" value="ECO:0007669"/>
    <property type="project" value="UniProtKB-KW"/>
</dbReference>
<dbReference type="SUPFAM" id="SSF47384">
    <property type="entry name" value="Homodimeric domain of signal transducing histidine kinase"/>
    <property type="match status" value="1"/>
</dbReference>
<evidence type="ECO:0000313" key="13">
    <source>
        <dbReference type="Proteomes" id="UP000598633"/>
    </source>
</evidence>
<dbReference type="Pfam" id="PF17820">
    <property type="entry name" value="PDZ_6"/>
    <property type="match status" value="1"/>
</dbReference>
<keyword evidence="3" id="KW-0597">Phosphoprotein</keyword>
<evidence type="ECO:0000256" key="2">
    <source>
        <dbReference type="ARBA" id="ARBA00012438"/>
    </source>
</evidence>
<evidence type="ECO:0000256" key="1">
    <source>
        <dbReference type="ARBA" id="ARBA00000085"/>
    </source>
</evidence>
<dbReference type="Pfam" id="PF02518">
    <property type="entry name" value="HATPase_c"/>
    <property type="match status" value="1"/>
</dbReference>
<keyword evidence="4" id="KW-0808">Transferase</keyword>
<dbReference type="Gene3D" id="3.30.565.10">
    <property type="entry name" value="Histidine kinase-like ATPase, C-terminal domain"/>
    <property type="match status" value="1"/>
</dbReference>
<keyword evidence="9" id="KW-0472">Membrane</keyword>
<proteinExistence type="predicted"/>
<dbReference type="CDD" id="cd00082">
    <property type="entry name" value="HisKA"/>
    <property type="match status" value="1"/>
</dbReference>
<feature type="transmembrane region" description="Helical" evidence="9">
    <location>
        <begin position="364"/>
        <end position="382"/>
    </location>
</feature>
<evidence type="ECO:0000259" key="10">
    <source>
        <dbReference type="PROSITE" id="PS50106"/>
    </source>
</evidence>
<dbReference type="EMBL" id="JACXWA010000085">
    <property type="protein sequence ID" value="MBD3870745.1"/>
    <property type="molecule type" value="Genomic_DNA"/>
</dbReference>
<dbReference type="Gene3D" id="2.30.42.10">
    <property type="match status" value="1"/>
</dbReference>
<dbReference type="Pfam" id="PF13188">
    <property type="entry name" value="PAS_8"/>
    <property type="match status" value="1"/>
</dbReference>
<dbReference type="InterPro" id="IPR003661">
    <property type="entry name" value="HisK_dim/P_dom"/>
</dbReference>
<feature type="transmembrane region" description="Helical" evidence="9">
    <location>
        <begin position="143"/>
        <end position="160"/>
    </location>
</feature>
<dbReference type="SUPFAM" id="SSF50156">
    <property type="entry name" value="PDZ domain-like"/>
    <property type="match status" value="1"/>
</dbReference>
<feature type="domain" description="PDZ" evidence="10">
    <location>
        <begin position="20"/>
        <end position="76"/>
    </location>
</feature>
<comment type="caution">
    <text evidence="12">The sequence shown here is derived from an EMBL/GenBank/DDBJ whole genome shotgun (WGS) entry which is preliminary data.</text>
</comment>
<dbReference type="InterPro" id="IPR001478">
    <property type="entry name" value="PDZ"/>
</dbReference>
<dbReference type="InterPro" id="IPR035965">
    <property type="entry name" value="PAS-like_dom_sf"/>
</dbReference>
<keyword evidence="9" id="KW-0812">Transmembrane</keyword>
<dbReference type="SUPFAM" id="SSF55781">
    <property type="entry name" value="GAF domain-like"/>
    <property type="match status" value="1"/>
</dbReference>
<dbReference type="InterPro" id="IPR036034">
    <property type="entry name" value="PDZ_sf"/>
</dbReference>
<dbReference type="SUPFAM" id="SSF55785">
    <property type="entry name" value="PYP-like sensor domain (PAS domain)"/>
    <property type="match status" value="1"/>
</dbReference>
<dbReference type="InterPro" id="IPR041489">
    <property type="entry name" value="PDZ_6"/>
</dbReference>
<feature type="transmembrane region" description="Helical" evidence="9">
    <location>
        <begin position="172"/>
        <end position="189"/>
    </location>
</feature>
<evidence type="ECO:0000256" key="3">
    <source>
        <dbReference type="ARBA" id="ARBA00022553"/>
    </source>
</evidence>
<dbReference type="EC" id="2.7.13.3" evidence="2"/>
<feature type="transmembrane region" description="Helical" evidence="9">
    <location>
        <begin position="267"/>
        <end position="289"/>
    </location>
</feature>
<dbReference type="AlphaFoldDB" id="A0A8J6YBJ2"/>
<dbReference type="Pfam" id="PF00512">
    <property type="entry name" value="HisKA"/>
    <property type="match status" value="1"/>
</dbReference>
<protein>
    <recommendedName>
        <fullName evidence="2">histidine kinase</fullName>
        <ecNumber evidence="2">2.7.13.3</ecNumber>
    </recommendedName>
</protein>
<evidence type="ECO:0000256" key="6">
    <source>
        <dbReference type="ARBA" id="ARBA00022777"/>
    </source>
</evidence>
<accession>A0A8J6YBJ2</accession>
<keyword evidence="7" id="KW-0067">ATP-binding</keyword>
<feature type="transmembrane region" description="Helical" evidence="9">
    <location>
        <begin position="117"/>
        <end position="136"/>
    </location>
</feature>
<name>A0A8J6YBJ2_9BACT</name>
<dbReference type="SMART" id="SM00387">
    <property type="entry name" value="HATPase_c"/>
    <property type="match status" value="1"/>
</dbReference>
<dbReference type="SMART" id="SM00388">
    <property type="entry name" value="HisKA"/>
    <property type="match status" value="1"/>
</dbReference>
<keyword evidence="6" id="KW-0418">Kinase</keyword>
<dbReference type="InterPro" id="IPR000014">
    <property type="entry name" value="PAS"/>
</dbReference>
<dbReference type="InterPro" id="IPR036097">
    <property type="entry name" value="HisK_dim/P_sf"/>
</dbReference>
<keyword evidence="9" id="KW-1133">Transmembrane helix</keyword>
<feature type="transmembrane region" description="Helical" evidence="9">
    <location>
        <begin position="330"/>
        <end position="352"/>
    </location>
</feature>
<gene>
    <name evidence="12" type="ORF">IFJ97_05230</name>
</gene>
<organism evidence="12 13">
    <name type="scientific">Candidatus Sulfomarinibacter kjeldsenii</name>
    <dbReference type="NCBI Taxonomy" id="2885994"/>
    <lineage>
        <taxon>Bacteria</taxon>
        <taxon>Pseudomonadati</taxon>
        <taxon>Acidobacteriota</taxon>
        <taxon>Thermoanaerobaculia</taxon>
        <taxon>Thermoanaerobaculales</taxon>
        <taxon>Candidatus Sulfomarinibacteraceae</taxon>
        <taxon>Candidatus Sulfomarinibacter</taxon>
    </lineage>
</organism>
<sequence>MRARRILLTLIAIVIVIVSGTSLIRTVRSFYRLDFPVSWVEEGLVINEVPTGSTAEAAGLIVGDTVIEVDGVSVVRLDDPAFMLAGGADHDLSIRHTDGTVSEVRFRSPPPTFNSVYLARTAVGFLGLACALVAVWGTRRREAATFLLLAVAALILGAVPNRIASAEPLFQIIRRGVGAALPFLIVRFFAIFPERDRSMRFWDLLTLAAVVASAGTVFFPDAEAWWPAVASLLRVLFVSSMIFGVTLQIWRWRSAARELQIRRQIEWAALGLFVGLVPFLVLVMIPRWVGIPFEPFSWLAVFPISAIPLTWVAALKGYRLWDLEPISRDSLSATLVVVTGGFIFALTNHLLLRYTVGLGSLRNLFAFATGVLLVVLLQPVRLRVERFLDQWLHQGRPAPRSLLTGASRELARVTDPREVLVRLSETLTEGLEFDLVATYLLTAGSSFERITGDEELSPMRLPGKVVDEEFPGEHEEPLATLGYAVRVPLERAGTVHGLLYLGLRRGVFPLGSEGEEVVATFAAQAALALESARYLDDLRRQAEEYRILHANTQRIIESSAAAILVCDAAATILSANRQAAGIFGRDAGALVGFSLETLVDLPGEWRGELPVHAVNTEARTLSDPPRRVILAVSVLELDSGSFNGRVVVLQDVSELRDLQDRMREQERLAGLGRLASGLAHEINTPLTGISSFAQMLGKMTPEDDPRRAVVSKLVDQSFRVSRIVSNLRAMVRDSADSRMVLDLTTVAVRAAQDAARSLGAEGRLEVSEVTEPVMVWGSVGPLELAVGNLVRNAIEASPPASVVHFSIDPGAEWAEIRVEDSGPGVPKEIGDKVFEPFFTTKTERGGTGLGLAITRDMIAQLGGEIGLENLEHGGARATIRLQKWQETEPSS</sequence>
<evidence type="ECO:0000256" key="8">
    <source>
        <dbReference type="ARBA" id="ARBA00023012"/>
    </source>
</evidence>
<dbReference type="InterPro" id="IPR036890">
    <property type="entry name" value="HATPase_C_sf"/>
</dbReference>
<dbReference type="InterPro" id="IPR029016">
    <property type="entry name" value="GAF-like_dom_sf"/>
</dbReference>
<dbReference type="InterPro" id="IPR004358">
    <property type="entry name" value="Sig_transdc_His_kin-like_C"/>
</dbReference>
<dbReference type="InterPro" id="IPR005467">
    <property type="entry name" value="His_kinase_dom"/>
</dbReference>
<dbReference type="SUPFAM" id="SSF55874">
    <property type="entry name" value="ATPase domain of HSP90 chaperone/DNA topoisomerase II/histidine kinase"/>
    <property type="match status" value="1"/>
</dbReference>